<proteinExistence type="predicted"/>
<organism evidence="1 2">
    <name type="scientific">Mycolicibacterium parafortuitum</name>
    <name type="common">Mycobacterium parafortuitum</name>
    <dbReference type="NCBI Taxonomy" id="39692"/>
    <lineage>
        <taxon>Bacteria</taxon>
        <taxon>Bacillati</taxon>
        <taxon>Actinomycetota</taxon>
        <taxon>Actinomycetes</taxon>
        <taxon>Mycobacteriales</taxon>
        <taxon>Mycobacteriaceae</taxon>
        <taxon>Mycolicibacterium</taxon>
    </lineage>
</organism>
<sequence>MITNCYYQFVMSYTQLKIKLAYRAKLSLLAKKHNRSMANMVEVLIDNALAAEESKR</sequence>
<name>A0A375YRE8_MYCPF</name>
<protein>
    <submittedName>
        <fullName evidence="1">Uncharacterized protein</fullName>
    </submittedName>
</protein>
<evidence type="ECO:0000313" key="1">
    <source>
        <dbReference type="EMBL" id="SRX83682.1"/>
    </source>
</evidence>
<dbReference type="Proteomes" id="UP000252008">
    <property type="component" value="Unassembled WGS sequence"/>
</dbReference>
<gene>
    <name evidence="1" type="ORF">MPP7335_05463</name>
</gene>
<dbReference type="STRING" id="39692.BST38_14795"/>
<keyword evidence="2" id="KW-1185">Reference proteome</keyword>
<accession>A0A375YRE8</accession>
<dbReference type="InterPro" id="IPR010985">
    <property type="entry name" value="Ribbon_hlx_hlx"/>
</dbReference>
<dbReference type="AlphaFoldDB" id="A0A375YRE8"/>
<reference evidence="1 2" key="1">
    <citation type="submission" date="2018-05" db="EMBL/GenBank/DDBJ databases">
        <authorList>
            <consortium name="IHU Genomes"/>
        </authorList>
    </citation>
    <scope>NUCLEOTIDE SEQUENCE [LARGE SCALE GENOMIC DNA]</scope>
    <source>
        <strain evidence="1 2">P7335</strain>
    </source>
</reference>
<evidence type="ECO:0000313" key="2">
    <source>
        <dbReference type="Proteomes" id="UP000252008"/>
    </source>
</evidence>
<dbReference type="GO" id="GO:0006355">
    <property type="term" value="P:regulation of DNA-templated transcription"/>
    <property type="evidence" value="ECO:0007669"/>
    <property type="project" value="InterPro"/>
</dbReference>
<dbReference type="EMBL" id="UEGS01000001">
    <property type="protein sequence ID" value="SRX83682.1"/>
    <property type="molecule type" value="Genomic_DNA"/>
</dbReference>
<dbReference type="SUPFAM" id="SSF47598">
    <property type="entry name" value="Ribbon-helix-helix"/>
    <property type="match status" value="1"/>
</dbReference>